<dbReference type="GO" id="GO:0016874">
    <property type="term" value="F:ligase activity"/>
    <property type="evidence" value="ECO:0007669"/>
    <property type="project" value="UniProtKB-KW"/>
</dbReference>
<proteinExistence type="inferred from homology"/>
<evidence type="ECO:0000256" key="2">
    <source>
        <dbReference type="HAMAP-Rule" id="MF_01940"/>
    </source>
</evidence>
<dbReference type="Gene3D" id="3.90.1140.10">
    <property type="entry name" value="Cyclic phosphodiesterase"/>
    <property type="match status" value="1"/>
</dbReference>
<dbReference type="SUPFAM" id="SSF55144">
    <property type="entry name" value="LigT-like"/>
    <property type="match status" value="1"/>
</dbReference>
<comment type="catalytic activity">
    <reaction evidence="2">
        <text>a 3'-end 2',3'-cyclophospho-ribonucleotide-RNA + H2O = a 3'-end 2'-phospho-ribonucleotide-RNA + H(+)</text>
        <dbReference type="Rhea" id="RHEA:11828"/>
        <dbReference type="Rhea" id="RHEA-COMP:10464"/>
        <dbReference type="Rhea" id="RHEA-COMP:17353"/>
        <dbReference type="ChEBI" id="CHEBI:15377"/>
        <dbReference type="ChEBI" id="CHEBI:15378"/>
        <dbReference type="ChEBI" id="CHEBI:83064"/>
        <dbReference type="ChEBI" id="CHEBI:173113"/>
        <dbReference type="EC" id="3.1.4.58"/>
    </reaction>
</comment>
<feature type="short sequence motif" description="HXTX 2" evidence="2">
    <location>
        <begin position="123"/>
        <end position="126"/>
    </location>
</feature>
<accession>A0A4R3HSK5</accession>
<dbReference type="AlphaFoldDB" id="A0A4R3HSK5"/>
<keyword evidence="3" id="KW-0436">Ligase</keyword>
<dbReference type="InterPro" id="IPR009097">
    <property type="entry name" value="Cyclic_Pdiesterase"/>
</dbReference>
<dbReference type="GO" id="GO:0008664">
    <property type="term" value="F:RNA 2',3'-cyclic 3'-phosphodiesterase activity"/>
    <property type="evidence" value="ECO:0007669"/>
    <property type="project" value="UniProtKB-EC"/>
</dbReference>
<dbReference type="Pfam" id="PF13563">
    <property type="entry name" value="2_5_RNA_ligase2"/>
    <property type="match status" value="1"/>
</dbReference>
<dbReference type="PANTHER" id="PTHR35561:SF1">
    <property type="entry name" value="RNA 2',3'-CYCLIC PHOSPHODIESTERASE"/>
    <property type="match status" value="1"/>
</dbReference>
<organism evidence="3 4">
    <name type="scientific">Reinekea marinisedimentorum</name>
    <dbReference type="NCBI Taxonomy" id="230495"/>
    <lineage>
        <taxon>Bacteria</taxon>
        <taxon>Pseudomonadati</taxon>
        <taxon>Pseudomonadota</taxon>
        <taxon>Gammaproteobacteria</taxon>
        <taxon>Oceanospirillales</taxon>
        <taxon>Saccharospirillaceae</taxon>
        <taxon>Reinekea</taxon>
    </lineage>
</organism>
<keyword evidence="1 2" id="KW-0378">Hydrolase</keyword>
<dbReference type="Proteomes" id="UP000295793">
    <property type="component" value="Unassembled WGS sequence"/>
</dbReference>
<dbReference type="EC" id="3.1.4.58" evidence="2"/>
<dbReference type="EMBL" id="SLZR01000027">
    <property type="protein sequence ID" value="TCS36127.1"/>
    <property type="molecule type" value="Genomic_DNA"/>
</dbReference>
<gene>
    <name evidence="3" type="ORF">BCF53_1278</name>
</gene>
<keyword evidence="4" id="KW-1185">Reference proteome</keyword>
<sequence length="168" mass="19600">MRLFFALTFSEATKKQITPYRDWVASEAEKGKYTRDANYHLTLEFLGETDPERVPQLKAILQQLAEPPATLRVNRVDSFQKRNKKIIWLGIEQDPAVYQLQQQLISLLREAGFATETRPYNPHITLGRRIVLHKPESEFSFQPFDLPVHAIALMESKREDDKLIYETI</sequence>
<feature type="short sequence motif" description="HXTX 1" evidence="2">
    <location>
        <begin position="40"/>
        <end position="43"/>
    </location>
</feature>
<evidence type="ECO:0000313" key="3">
    <source>
        <dbReference type="EMBL" id="TCS36127.1"/>
    </source>
</evidence>
<dbReference type="NCBIfam" id="TIGR02258">
    <property type="entry name" value="2_5_ligase"/>
    <property type="match status" value="1"/>
</dbReference>
<dbReference type="HAMAP" id="MF_01940">
    <property type="entry name" value="RNA_CPDase"/>
    <property type="match status" value="1"/>
</dbReference>
<dbReference type="GO" id="GO:0004113">
    <property type="term" value="F:2',3'-cyclic-nucleotide 3'-phosphodiesterase activity"/>
    <property type="evidence" value="ECO:0007669"/>
    <property type="project" value="InterPro"/>
</dbReference>
<evidence type="ECO:0000313" key="4">
    <source>
        <dbReference type="Proteomes" id="UP000295793"/>
    </source>
</evidence>
<comment type="function">
    <text evidence="2">Hydrolyzes RNA 2',3'-cyclic phosphodiester to an RNA 2'-phosphomonoester.</text>
</comment>
<dbReference type="PANTHER" id="PTHR35561">
    <property type="entry name" value="RNA 2',3'-CYCLIC PHOSPHODIESTERASE"/>
    <property type="match status" value="1"/>
</dbReference>
<name>A0A4R3HSK5_9GAMM</name>
<feature type="active site" description="Proton donor" evidence="2">
    <location>
        <position position="40"/>
    </location>
</feature>
<reference evidence="3 4" key="1">
    <citation type="submission" date="2019-03" db="EMBL/GenBank/DDBJ databases">
        <title>Genomic Encyclopedia of Archaeal and Bacterial Type Strains, Phase II (KMG-II): from individual species to whole genera.</title>
        <authorList>
            <person name="Goeker M."/>
        </authorList>
    </citation>
    <scope>NUCLEOTIDE SEQUENCE [LARGE SCALE GENOMIC DNA]</scope>
    <source>
        <strain evidence="3 4">DSM 15388</strain>
    </source>
</reference>
<protein>
    <recommendedName>
        <fullName evidence="2">RNA 2',3'-cyclic phosphodiesterase</fullName>
        <shortName evidence="2">RNA 2',3'-CPDase</shortName>
        <ecNumber evidence="2">3.1.4.58</ecNumber>
    </recommendedName>
</protein>
<comment type="caution">
    <text evidence="3">The sequence shown here is derived from an EMBL/GenBank/DDBJ whole genome shotgun (WGS) entry which is preliminary data.</text>
</comment>
<dbReference type="RefSeq" id="WP_132703987.1">
    <property type="nucleotide sequence ID" value="NZ_SLZR01000027.1"/>
</dbReference>
<comment type="similarity">
    <text evidence="2">Belongs to the 2H phosphoesterase superfamily. ThpR family.</text>
</comment>
<feature type="active site" description="Proton acceptor" evidence="2">
    <location>
        <position position="123"/>
    </location>
</feature>
<dbReference type="InterPro" id="IPR004175">
    <property type="entry name" value="RNA_CPDase"/>
</dbReference>
<evidence type="ECO:0000256" key="1">
    <source>
        <dbReference type="ARBA" id="ARBA00022801"/>
    </source>
</evidence>
<dbReference type="OrthoDB" id="7061261at2"/>